<dbReference type="Proteomes" id="UP001500503">
    <property type="component" value="Unassembled WGS sequence"/>
</dbReference>
<evidence type="ECO:0000313" key="2">
    <source>
        <dbReference type="EMBL" id="GAA4487743.1"/>
    </source>
</evidence>
<name>A0ABP8PJX0_9ACTN</name>
<evidence type="ECO:0000313" key="3">
    <source>
        <dbReference type="Proteomes" id="UP001500503"/>
    </source>
</evidence>
<keyword evidence="3" id="KW-1185">Reference proteome</keyword>
<feature type="region of interest" description="Disordered" evidence="1">
    <location>
        <begin position="1"/>
        <end position="25"/>
    </location>
</feature>
<accession>A0ABP8PJX0</accession>
<proteinExistence type="predicted"/>
<gene>
    <name evidence="2" type="ORF">GCM10023191_016100</name>
</gene>
<protein>
    <submittedName>
        <fullName evidence="2">Uncharacterized protein</fullName>
    </submittedName>
</protein>
<evidence type="ECO:0000256" key="1">
    <source>
        <dbReference type="SAM" id="MobiDB-lite"/>
    </source>
</evidence>
<sequence length="57" mass="6533">MKRPGSGGRHDPDETPETRWRTTNPAMTYVRGFPAGTFAAMTTWDGLRHRPPTERNY</sequence>
<reference evidence="3" key="1">
    <citation type="journal article" date="2019" name="Int. J. Syst. Evol. Microbiol.">
        <title>The Global Catalogue of Microorganisms (GCM) 10K type strain sequencing project: providing services to taxonomists for standard genome sequencing and annotation.</title>
        <authorList>
            <consortium name="The Broad Institute Genomics Platform"/>
            <consortium name="The Broad Institute Genome Sequencing Center for Infectious Disease"/>
            <person name="Wu L."/>
            <person name="Ma J."/>
        </authorList>
    </citation>
    <scope>NUCLEOTIDE SEQUENCE [LARGE SCALE GENOMIC DNA]</scope>
    <source>
        <strain evidence="3">JCM 17933</strain>
    </source>
</reference>
<dbReference type="EMBL" id="BAABHF010000012">
    <property type="protein sequence ID" value="GAA4487743.1"/>
    <property type="molecule type" value="Genomic_DNA"/>
</dbReference>
<comment type="caution">
    <text evidence="2">The sequence shown here is derived from an EMBL/GenBank/DDBJ whole genome shotgun (WGS) entry which is preliminary data.</text>
</comment>
<feature type="compositionally biased region" description="Basic and acidic residues" evidence="1">
    <location>
        <begin position="8"/>
        <end position="20"/>
    </location>
</feature>
<organism evidence="2 3">
    <name type="scientific">Actinoallomurus oryzae</name>
    <dbReference type="NCBI Taxonomy" id="502180"/>
    <lineage>
        <taxon>Bacteria</taxon>
        <taxon>Bacillati</taxon>
        <taxon>Actinomycetota</taxon>
        <taxon>Actinomycetes</taxon>
        <taxon>Streptosporangiales</taxon>
        <taxon>Thermomonosporaceae</taxon>
        <taxon>Actinoallomurus</taxon>
    </lineage>
</organism>